<dbReference type="Pfam" id="PF01734">
    <property type="entry name" value="Patatin"/>
    <property type="match status" value="1"/>
</dbReference>
<dbReference type="InterPro" id="IPR052580">
    <property type="entry name" value="Lipid_Hydrolase"/>
</dbReference>
<dbReference type="Gene3D" id="3.40.1090.10">
    <property type="entry name" value="Cytosolic phospholipase A2 catalytic domain"/>
    <property type="match status" value="1"/>
</dbReference>
<evidence type="ECO:0000313" key="4">
    <source>
        <dbReference type="EMBL" id="KAF6016629.1"/>
    </source>
</evidence>
<dbReference type="EMBL" id="VXIV02003498">
    <property type="protein sequence ID" value="KAF6016629.1"/>
    <property type="molecule type" value="Genomic_DNA"/>
</dbReference>
<organism evidence="4 5">
    <name type="scientific">Bugula neritina</name>
    <name type="common">Brown bryozoan</name>
    <name type="synonym">Sertularia neritina</name>
    <dbReference type="NCBI Taxonomy" id="10212"/>
    <lineage>
        <taxon>Eukaryota</taxon>
        <taxon>Metazoa</taxon>
        <taxon>Spiralia</taxon>
        <taxon>Lophotrochozoa</taxon>
        <taxon>Bryozoa</taxon>
        <taxon>Gymnolaemata</taxon>
        <taxon>Cheilostomatida</taxon>
        <taxon>Flustrina</taxon>
        <taxon>Buguloidea</taxon>
        <taxon>Bugulidae</taxon>
        <taxon>Bugula</taxon>
    </lineage>
</organism>
<comment type="caution">
    <text evidence="2">Lacks conserved residue(s) required for the propagation of feature annotation.</text>
</comment>
<keyword evidence="5" id="KW-1185">Reference proteome</keyword>
<dbReference type="OrthoDB" id="6160241at2759"/>
<dbReference type="SUPFAM" id="SSF52151">
    <property type="entry name" value="FabD/lysophospholipase-like"/>
    <property type="match status" value="1"/>
</dbReference>
<dbReference type="AlphaFoldDB" id="A0A7J7IRQ1"/>
<evidence type="ECO:0000256" key="1">
    <source>
        <dbReference type="ARBA" id="ARBA00023098"/>
    </source>
</evidence>
<protein>
    <submittedName>
        <fullName evidence="4">ALOX5</fullName>
    </submittedName>
</protein>
<evidence type="ECO:0000256" key="2">
    <source>
        <dbReference type="PROSITE-ProRule" id="PRU01161"/>
    </source>
</evidence>
<feature type="short sequence motif" description="GXSXG" evidence="2">
    <location>
        <begin position="117"/>
        <end position="121"/>
    </location>
</feature>
<sequence>MCFQNGSFLEEDLQGQATANQPPPLFNGVVESSAAGRVDENGNKKSKIFSSNSSKCISKALIELASTDLAVSVDELSTFTFPFENAVFEGGGVKGIAYVGAVKCLNDVGIRLKRFAGSSIGATVAGFLSVGYTADEMVALYLQDLSVFIRGERIADYSVGVSART</sequence>
<name>A0A7J7IRQ1_BUGNE</name>
<gene>
    <name evidence="4" type="ORF">EB796_025063</name>
</gene>
<proteinExistence type="predicted"/>
<evidence type="ECO:0000313" key="5">
    <source>
        <dbReference type="Proteomes" id="UP000593567"/>
    </source>
</evidence>
<accession>A0A7J7IRQ1</accession>
<feature type="domain" description="PNPLA" evidence="3">
    <location>
        <begin position="86"/>
        <end position="165"/>
    </location>
</feature>
<dbReference type="PANTHER" id="PTHR46394:SF1">
    <property type="entry name" value="PNPLA DOMAIN-CONTAINING PROTEIN"/>
    <property type="match status" value="1"/>
</dbReference>
<keyword evidence="1" id="KW-0443">Lipid metabolism</keyword>
<dbReference type="PROSITE" id="PS51635">
    <property type="entry name" value="PNPLA"/>
    <property type="match status" value="1"/>
</dbReference>
<evidence type="ECO:0000259" key="3">
    <source>
        <dbReference type="PROSITE" id="PS51635"/>
    </source>
</evidence>
<reference evidence="4" key="1">
    <citation type="submission" date="2020-06" db="EMBL/GenBank/DDBJ databases">
        <title>Draft genome of Bugula neritina, a colonial animal packing powerful symbionts and potential medicines.</title>
        <authorList>
            <person name="Rayko M."/>
        </authorList>
    </citation>
    <scope>NUCLEOTIDE SEQUENCE [LARGE SCALE GENOMIC DNA]</scope>
    <source>
        <strain evidence="4">Kwan_BN1</strain>
    </source>
</reference>
<feature type="short sequence motif" description="GXGXXG" evidence="2">
    <location>
        <begin position="90"/>
        <end position="95"/>
    </location>
</feature>
<dbReference type="GO" id="GO:0006629">
    <property type="term" value="P:lipid metabolic process"/>
    <property type="evidence" value="ECO:0007669"/>
    <property type="project" value="UniProtKB-KW"/>
</dbReference>
<dbReference type="Proteomes" id="UP000593567">
    <property type="component" value="Unassembled WGS sequence"/>
</dbReference>
<dbReference type="InterPro" id="IPR002641">
    <property type="entry name" value="PNPLA_dom"/>
</dbReference>
<comment type="caution">
    <text evidence="4">The sequence shown here is derived from an EMBL/GenBank/DDBJ whole genome shotgun (WGS) entry which is preliminary data.</text>
</comment>
<dbReference type="InterPro" id="IPR016035">
    <property type="entry name" value="Acyl_Trfase/lysoPLipase"/>
</dbReference>
<dbReference type="PANTHER" id="PTHR46394">
    <property type="entry name" value="ANNEXIN"/>
    <property type="match status" value="1"/>
</dbReference>